<gene>
    <name evidence="2" type="ORF">LX66_3023</name>
</gene>
<dbReference type="Proteomes" id="UP000316778">
    <property type="component" value="Unassembled WGS sequence"/>
</dbReference>
<organism evidence="2 3">
    <name type="scientific">Chitinophaga japonensis</name>
    <name type="common">Flexibacter japonensis</name>
    <dbReference type="NCBI Taxonomy" id="104662"/>
    <lineage>
        <taxon>Bacteria</taxon>
        <taxon>Pseudomonadati</taxon>
        <taxon>Bacteroidota</taxon>
        <taxon>Chitinophagia</taxon>
        <taxon>Chitinophagales</taxon>
        <taxon>Chitinophagaceae</taxon>
        <taxon>Chitinophaga</taxon>
    </lineage>
</organism>
<keyword evidence="1" id="KW-0812">Transmembrane</keyword>
<sequence length="111" mass="12478">MKKKDKQQEIEAIMRSLDGAGRASAGDFFFTRLQTRLQQKSSSAWERATGWIARPAVAITGLLLILLLNSIIVVRQVEKLADGTDQASLQAFAEEYRLEVPTFYDNTDKTE</sequence>
<name>A0A562T6E8_CHIJA</name>
<dbReference type="OrthoDB" id="886712at2"/>
<dbReference type="EMBL" id="VLLG01000003">
    <property type="protein sequence ID" value="TWI88933.1"/>
    <property type="molecule type" value="Genomic_DNA"/>
</dbReference>
<keyword evidence="3" id="KW-1185">Reference proteome</keyword>
<evidence type="ECO:0000313" key="3">
    <source>
        <dbReference type="Proteomes" id="UP000316778"/>
    </source>
</evidence>
<proteinExistence type="predicted"/>
<feature type="transmembrane region" description="Helical" evidence="1">
    <location>
        <begin position="51"/>
        <end position="74"/>
    </location>
</feature>
<accession>A0A562T6E8</accession>
<comment type="caution">
    <text evidence="2">The sequence shown here is derived from an EMBL/GenBank/DDBJ whole genome shotgun (WGS) entry which is preliminary data.</text>
</comment>
<evidence type="ECO:0000313" key="2">
    <source>
        <dbReference type="EMBL" id="TWI88933.1"/>
    </source>
</evidence>
<dbReference type="RefSeq" id="WP_145714885.1">
    <property type="nucleotide sequence ID" value="NZ_BAAAFY010000001.1"/>
</dbReference>
<keyword evidence="1" id="KW-1133">Transmembrane helix</keyword>
<evidence type="ECO:0000256" key="1">
    <source>
        <dbReference type="SAM" id="Phobius"/>
    </source>
</evidence>
<reference evidence="2 3" key="1">
    <citation type="journal article" date="2013" name="Stand. Genomic Sci.">
        <title>Genomic Encyclopedia of Type Strains, Phase I: The one thousand microbial genomes (KMG-I) project.</title>
        <authorList>
            <person name="Kyrpides N.C."/>
            <person name="Woyke T."/>
            <person name="Eisen J.A."/>
            <person name="Garrity G."/>
            <person name="Lilburn T.G."/>
            <person name="Beck B.J."/>
            <person name="Whitman W.B."/>
            <person name="Hugenholtz P."/>
            <person name="Klenk H.P."/>
        </authorList>
    </citation>
    <scope>NUCLEOTIDE SEQUENCE [LARGE SCALE GENOMIC DNA]</scope>
    <source>
        <strain evidence="2 3">DSM 13484</strain>
    </source>
</reference>
<dbReference type="AlphaFoldDB" id="A0A562T6E8"/>
<protein>
    <submittedName>
        <fullName evidence="2">Uncharacterized protein</fullName>
    </submittedName>
</protein>
<keyword evidence="1" id="KW-0472">Membrane</keyword>